<organism evidence="2 3">
    <name type="scientific">Ramalina farinacea</name>
    <dbReference type="NCBI Taxonomy" id="258253"/>
    <lineage>
        <taxon>Eukaryota</taxon>
        <taxon>Fungi</taxon>
        <taxon>Dikarya</taxon>
        <taxon>Ascomycota</taxon>
        <taxon>Pezizomycotina</taxon>
        <taxon>Lecanoromycetes</taxon>
        <taxon>OSLEUM clade</taxon>
        <taxon>Lecanoromycetidae</taxon>
        <taxon>Lecanorales</taxon>
        <taxon>Lecanorineae</taxon>
        <taxon>Ramalinaceae</taxon>
        <taxon>Ramalina</taxon>
    </lineage>
</organism>
<dbReference type="Proteomes" id="UP001161017">
    <property type="component" value="Unassembled WGS sequence"/>
</dbReference>
<protein>
    <submittedName>
        <fullName evidence="2">Uncharacterized protein</fullName>
    </submittedName>
</protein>
<sequence>MGDYSVKGTWDYQVGEDNMWEECNYIFKCEGHRQRFVITQATTNLHAWHLMLMNDIRFEVKDSWRPPAVVSNEHVRQMINTVARQGADELNNRAPPTGPAASQLPGGEPRTEVFQVTSLQRLKNERNEDANAAIVEIDTDANSPYYPNQLALFEIYPPKKL</sequence>
<name>A0AA43TSK4_9LECA</name>
<comment type="caution">
    <text evidence="2">The sequence shown here is derived from an EMBL/GenBank/DDBJ whole genome shotgun (WGS) entry which is preliminary data.</text>
</comment>
<proteinExistence type="predicted"/>
<evidence type="ECO:0000313" key="3">
    <source>
        <dbReference type="Proteomes" id="UP001161017"/>
    </source>
</evidence>
<reference evidence="2" key="1">
    <citation type="journal article" date="2023" name="Genome Biol. Evol.">
        <title>First Whole Genome Sequence and Flow Cytometry Genome Size Data for the Lichen-Forming Fungus Ramalina farinacea (Ascomycota).</title>
        <authorList>
            <person name="Llewellyn T."/>
            <person name="Mian S."/>
            <person name="Hill R."/>
            <person name="Leitch I.J."/>
            <person name="Gaya E."/>
        </authorList>
    </citation>
    <scope>NUCLEOTIDE SEQUENCE</scope>
    <source>
        <strain evidence="2">LIQ254RAFAR</strain>
    </source>
</reference>
<dbReference type="AlphaFoldDB" id="A0AA43TSK4"/>
<evidence type="ECO:0000256" key="1">
    <source>
        <dbReference type="SAM" id="MobiDB-lite"/>
    </source>
</evidence>
<accession>A0AA43TSK4</accession>
<feature type="region of interest" description="Disordered" evidence="1">
    <location>
        <begin position="88"/>
        <end position="108"/>
    </location>
</feature>
<gene>
    <name evidence="2" type="ORF">OHK93_001145</name>
</gene>
<evidence type="ECO:0000313" key="2">
    <source>
        <dbReference type="EMBL" id="MDI1489946.1"/>
    </source>
</evidence>
<dbReference type="EMBL" id="JAPUFD010000010">
    <property type="protein sequence ID" value="MDI1489946.1"/>
    <property type="molecule type" value="Genomic_DNA"/>
</dbReference>
<keyword evidence="3" id="KW-1185">Reference proteome</keyword>